<evidence type="ECO:0000256" key="7">
    <source>
        <dbReference type="ARBA" id="ARBA00022801"/>
    </source>
</evidence>
<dbReference type="GO" id="GO:0006508">
    <property type="term" value="P:proteolysis"/>
    <property type="evidence" value="ECO:0007669"/>
    <property type="project" value="UniProtKB-KW"/>
</dbReference>
<dbReference type="InterPro" id="IPR008915">
    <property type="entry name" value="Peptidase_M50"/>
</dbReference>
<name>A0A2W5AUQ1_9CORY</name>
<comment type="similarity">
    <text evidence="3">Belongs to the peptidase M50B family.</text>
</comment>
<keyword evidence="10" id="KW-0482">Metalloprotease</keyword>
<evidence type="ECO:0000256" key="9">
    <source>
        <dbReference type="ARBA" id="ARBA00022989"/>
    </source>
</evidence>
<dbReference type="EMBL" id="QFNY01000299">
    <property type="protein sequence ID" value="PZO98330.1"/>
    <property type="molecule type" value="Genomic_DNA"/>
</dbReference>
<evidence type="ECO:0000256" key="8">
    <source>
        <dbReference type="ARBA" id="ARBA00022833"/>
    </source>
</evidence>
<dbReference type="Pfam" id="PF02163">
    <property type="entry name" value="Peptidase_M50"/>
    <property type="match status" value="2"/>
</dbReference>
<dbReference type="InterPro" id="IPR004387">
    <property type="entry name" value="Pept_M50_Zn"/>
</dbReference>
<dbReference type="SUPFAM" id="SSF50156">
    <property type="entry name" value="PDZ domain-like"/>
    <property type="match status" value="1"/>
</dbReference>
<keyword evidence="8" id="KW-0862">Zinc</keyword>
<evidence type="ECO:0000259" key="16">
    <source>
        <dbReference type="Pfam" id="PF17820"/>
    </source>
</evidence>
<dbReference type="GO" id="GO:0016020">
    <property type="term" value="C:membrane"/>
    <property type="evidence" value="ECO:0007669"/>
    <property type="project" value="UniProtKB-SubCell"/>
</dbReference>
<evidence type="ECO:0000256" key="13">
    <source>
        <dbReference type="ARBA" id="ARBA00033476"/>
    </source>
</evidence>
<dbReference type="InterPro" id="IPR036034">
    <property type="entry name" value="PDZ_sf"/>
</dbReference>
<feature type="domain" description="Peptidase M50" evidence="15">
    <location>
        <begin position="97"/>
        <end position="426"/>
    </location>
</feature>
<dbReference type="Proteomes" id="UP000249451">
    <property type="component" value="Unassembled WGS sequence"/>
</dbReference>
<feature type="transmembrane region" description="Helical" evidence="14">
    <location>
        <begin position="136"/>
        <end position="161"/>
    </location>
</feature>
<evidence type="ECO:0000313" key="17">
    <source>
        <dbReference type="EMBL" id="PZO98330.1"/>
    </source>
</evidence>
<evidence type="ECO:0000256" key="11">
    <source>
        <dbReference type="ARBA" id="ARBA00023136"/>
    </source>
</evidence>
<evidence type="ECO:0000256" key="5">
    <source>
        <dbReference type="ARBA" id="ARBA00022670"/>
    </source>
</evidence>
<gene>
    <name evidence="17" type="ORF">DI609_10970</name>
</gene>
<dbReference type="InterPro" id="IPR041489">
    <property type="entry name" value="PDZ_6"/>
</dbReference>
<keyword evidence="5" id="KW-0645">Protease</keyword>
<sequence>MAFGLGVLLFAFGILISIALHEAGHMFAARAFGMRVRRYFIGFGPTLWSTAPREKGRAAATAGTADVDVDAANVPANPAPLTAETAVATDPTGGVPQTEYGIKAIPLGGFCEIAGMTPLDELSEEEKPHAMYRKPWWQRVIVLSGGIAVNVLVALIVLYSVANIWGLPDHKADIRTTVQSTQCAPPTQGADGTLADCTGDGPAAAAGIKPGDTITEVDGQEVPTFPDFTKAIDRLVSENTAGAVGGEAPAHGRELSVGDSLTVPMRVQHTDGTDEVKQVDVDIVERRNQDGTTRLAGASGITINRPGNIEYNPATAVGGTLSFTGYMVSETAKGLVALPAKVPGVVAAIFGAERADDSPMSVVGASRIGGELVQHEQWRSFLMILASLNLFLAAFNLVPLPPLDGGHIAVAIYERIRDGLRRRRGKQPGPPVDYRKLLPLTYGVALLLMVFGAIVIVADVINPVRLF</sequence>
<dbReference type="PANTHER" id="PTHR42837:SF2">
    <property type="entry name" value="MEMBRANE METALLOPROTEASE ARASP2, CHLOROPLASTIC-RELATED"/>
    <property type="match status" value="1"/>
</dbReference>
<keyword evidence="11 14" id="KW-0472">Membrane</keyword>
<comment type="subcellular location">
    <subcellularLocation>
        <location evidence="2">Membrane</location>
        <topology evidence="2">Multi-pass membrane protein</topology>
    </subcellularLocation>
</comment>
<evidence type="ECO:0000259" key="15">
    <source>
        <dbReference type="Pfam" id="PF02163"/>
    </source>
</evidence>
<evidence type="ECO:0000256" key="12">
    <source>
        <dbReference type="ARBA" id="ARBA00032214"/>
    </source>
</evidence>
<proteinExistence type="inferred from homology"/>
<organism evidence="17 18">
    <name type="scientific">Corynebacterium urealyticum</name>
    <dbReference type="NCBI Taxonomy" id="43771"/>
    <lineage>
        <taxon>Bacteria</taxon>
        <taxon>Bacillati</taxon>
        <taxon>Actinomycetota</taxon>
        <taxon>Actinomycetes</taxon>
        <taxon>Mycobacteriales</taxon>
        <taxon>Corynebacteriaceae</taxon>
        <taxon>Corynebacterium</taxon>
    </lineage>
</organism>
<dbReference type="CDD" id="cd06163">
    <property type="entry name" value="S2P-M50_PDZ_RseP-like"/>
    <property type="match status" value="1"/>
</dbReference>
<dbReference type="PANTHER" id="PTHR42837">
    <property type="entry name" value="REGULATOR OF SIGMA-E PROTEASE RSEP"/>
    <property type="match status" value="1"/>
</dbReference>
<evidence type="ECO:0000313" key="18">
    <source>
        <dbReference type="Proteomes" id="UP000249451"/>
    </source>
</evidence>
<keyword evidence="6 14" id="KW-0812">Transmembrane</keyword>
<evidence type="ECO:0000256" key="3">
    <source>
        <dbReference type="ARBA" id="ARBA00007931"/>
    </source>
</evidence>
<feature type="transmembrane region" description="Helical" evidence="14">
    <location>
        <begin position="440"/>
        <end position="461"/>
    </location>
</feature>
<evidence type="ECO:0000256" key="6">
    <source>
        <dbReference type="ARBA" id="ARBA00022692"/>
    </source>
</evidence>
<evidence type="ECO:0000256" key="1">
    <source>
        <dbReference type="ARBA" id="ARBA00001947"/>
    </source>
</evidence>
<keyword evidence="9 14" id="KW-1133">Transmembrane helix</keyword>
<dbReference type="Pfam" id="PF17820">
    <property type="entry name" value="PDZ_6"/>
    <property type="match status" value="1"/>
</dbReference>
<reference evidence="17 18" key="1">
    <citation type="submission" date="2017-11" db="EMBL/GenBank/DDBJ databases">
        <title>Infants hospitalized years apart are colonized by the same room-sourced microbial strains.</title>
        <authorList>
            <person name="Brooks B."/>
            <person name="Olm M.R."/>
            <person name="Firek B.A."/>
            <person name="Baker R."/>
            <person name="Thomas B.C."/>
            <person name="Morowitz M.J."/>
            <person name="Banfield J.F."/>
        </authorList>
    </citation>
    <scope>NUCLEOTIDE SEQUENCE [LARGE SCALE GENOMIC DNA]</scope>
    <source>
        <strain evidence="17">S2_012_000_R3_87</strain>
    </source>
</reference>
<keyword evidence="7" id="KW-0378">Hydrolase</keyword>
<dbReference type="Gene3D" id="2.30.42.10">
    <property type="match status" value="1"/>
</dbReference>
<dbReference type="GO" id="GO:0004222">
    <property type="term" value="F:metalloendopeptidase activity"/>
    <property type="evidence" value="ECO:0007669"/>
    <property type="project" value="InterPro"/>
</dbReference>
<feature type="domain" description="PDZ" evidence="16">
    <location>
        <begin position="200"/>
        <end position="227"/>
    </location>
</feature>
<protein>
    <recommendedName>
        <fullName evidence="4">Zinc metalloprotease Rip1</fullName>
    </recommendedName>
    <alternativeName>
        <fullName evidence="12">S2P endopeptidase</fullName>
    </alternativeName>
    <alternativeName>
        <fullName evidence="13">Site-2-type intramembrane protease</fullName>
    </alternativeName>
</protein>
<evidence type="ECO:0000256" key="14">
    <source>
        <dbReference type="SAM" id="Phobius"/>
    </source>
</evidence>
<comment type="cofactor">
    <cofactor evidence="1">
        <name>Zn(2+)</name>
        <dbReference type="ChEBI" id="CHEBI:29105"/>
    </cofactor>
</comment>
<evidence type="ECO:0000256" key="2">
    <source>
        <dbReference type="ARBA" id="ARBA00004141"/>
    </source>
</evidence>
<comment type="caution">
    <text evidence="17">The sequence shown here is derived from an EMBL/GenBank/DDBJ whole genome shotgun (WGS) entry which is preliminary data.</text>
</comment>
<evidence type="ECO:0000256" key="4">
    <source>
        <dbReference type="ARBA" id="ARBA00019897"/>
    </source>
</evidence>
<accession>A0A2W5AUQ1</accession>
<evidence type="ECO:0000256" key="10">
    <source>
        <dbReference type="ARBA" id="ARBA00023049"/>
    </source>
</evidence>
<feature type="domain" description="Peptidase M50" evidence="15">
    <location>
        <begin position="10"/>
        <end position="52"/>
    </location>
</feature>
<dbReference type="AlphaFoldDB" id="A0A2W5AUQ1"/>